<dbReference type="AlphaFoldDB" id="A0A7J5DVJ7"/>
<reference evidence="1 2" key="1">
    <citation type="submission" date="2019-09" db="EMBL/GenBank/DDBJ databases">
        <title>Pimelobacter sp. isolated from Paulinella.</title>
        <authorList>
            <person name="Jeong S.E."/>
        </authorList>
    </citation>
    <scope>NUCLEOTIDE SEQUENCE [LARGE SCALE GENOMIC DNA]</scope>
    <source>
        <strain evidence="1 2">Pch-N</strain>
    </source>
</reference>
<organism evidence="1 2">
    <name type="scientific">Nocardioides simplex</name>
    <name type="common">Arthrobacter simplex</name>
    <dbReference type="NCBI Taxonomy" id="2045"/>
    <lineage>
        <taxon>Bacteria</taxon>
        <taxon>Bacillati</taxon>
        <taxon>Actinomycetota</taxon>
        <taxon>Actinomycetes</taxon>
        <taxon>Propionibacteriales</taxon>
        <taxon>Nocardioidaceae</taxon>
        <taxon>Pimelobacter</taxon>
    </lineage>
</organism>
<accession>A0A7J5DVJ7</accession>
<evidence type="ECO:0000313" key="2">
    <source>
        <dbReference type="Proteomes" id="UP000449906"/>
    </source>
</evidence>
<dbReference type="EMBL" id="WBVM01000002">
    <property type="protein sequence ID" value="KAB2809292.1"/>
    <property type="molecule type" value="Genomic_DNA"/>
</dbReference>
<name>A0A7J5DVJ7_NOCSI</name>
<comment type="caution">
    <text evidence="1">The sequence shown here is derived from an EMBL/GenBank/DDBJ whole genome shotgun (WGS) entry which is preliminary data.</text>
</comment>
<protein>
    <submittedName>
        <fullName evidence="1">Uncharacterized protein</fullName>
    </submittedName>
</protein>
<dbReference type="Proteomes" id="UP000449906">
    <property type="component" value="Unassembled WGS sequence"/>
</dbReference>
<sequence>MRSENIADALGVPEVVKAADVTCQAFPVQIEGELHDGRRFYFRYRFGRAGIGIGATDHDAVRDQRGDVEYGGEFSGDLDEGEELREVFGRAWAARAAR</sequence>
<gene>
    <name evidence="1" type="ORF">F9L07_19830</name>
</gene>
<proteinExistence type="predicted"/>
<evidence type="ECO:0000313" key="1">
    <source>
        <dbReference type="EMBL" id="KAB2809292.1"/>
    </source>
</evidence>
<dbReference type="RefSeq" id="WP_151581496.1">
    <property type="nucleotide sequence ID" value="NZ_WBVM01000002.1"/>
</dbReference>